<dbReference type="PANTHER" id="PTHR33121:SF70">
    <property type="entry name" value="SIGNALING PROTEIN YKOW"/>
    <property type="match status" value="1"/>
</dbReference>
<feature type="domain" description="EAL" evidence="4">
    <location>
        <begin position="477"/>
        <end position="728"/>
    </location>
</feature>
<dbReference type="InterPro" id="IPR043128">
    <property type="entry name" value="Rev_trsase/Diguanyl_cyclase"/>
</dbReference>
<dbReference type="InterPro" id="IPR000160">
    <property type="entry name" value="GGDEF_dom"/>
</dbReference>
<dbReference type="Pfam" id="PF00072">
    <property type="entry name" value="Response_reg"/>
    <property type="match status" value="1"/>
</dbReference>
<feature type="domain" description="Response regulatory" evidence="3">
    <location>
        <begin position="31"/>
        <end position="155"/>
    </location>
</feature>
<dbReference type="InterPro" id="IPR021800">
    <property type="entry name" value="DUF3369"/>
</dbReference>
<comment type="caution">
    <text evidence="6">The sequence shown here is derived from an EMBL/GenBank/DDBJ whole genome shotgun (WGS) entry which is preliminary data.</text>
</comment>
<dbReference type="Gene3D" id="3.30.70.270">
    <property type="match status" value="1"/>
</dbReference>
<dbReference type="Pfam" id="PF00990">
    <property type="entry name" value="GGDEF"/>
    <property type="match status" value="1"/>
</dbReference>
<dbReference type="AlphaFoldDB" id="A0AA41W3S7"/>
<dbReference type="SUPFAM" id="SSF141868">
    <property type="entry name" value="EAL domain-like"/>
    <property type="match status" value="1"/>
</dbReference>
<evidence type="ECO:0000256" key="2">
    <source>
        <dbReference type="SAM" id="MobiDB-lite"/>
    </source>
</evidence>
<dbReference type="EMBL" id="JAMQGP010000001">
    <property type="protein sequence ID" value="MCM2678302.1"/>
    <property type="molecule type" value="Genomic_DNA"/>
</dbReference>
<evidence type="ECO:0000259" key="3">
    <source>
        <dbReference type="PROSITE" id="PS50110"/>
    </source>
</evidence>
<dbReference type="SMART" id="SM00052">
    <property type="entry name" value="EAL"/>
    <property type="match status" value="1"/>
</dbReference>
<evidence type="ECO:0000259" key="5">
    <source>
        <dbReference type="PROSITE" id="PS50887"/>
    </source>
</evidence>
<keyword evidence="7" id="KW-1185">Reference proteome</keyword>
<dbReference type="PROSITE" id="PS50110">
    <property type="entry name" value="RESPONSE_REGULATORY"/>
    <property type="match status" value="1"/>
</dbReference>
<dbReference type="CDD" id="cd00156">
    <property type="entry name" value="REC"/>
    <property type="match status" value="1"/>
</dbReference>
<sequence>MAPSNPQDMPIMFAPNPDKKPVDERKRASWRILVVDDDDEVHKVTLLALNNQTILERHLEFEHAYSAKEARDKLMQHDDFAVILLDVVMESDNAGLELVHYIRNQLAMSAPRIILRTGQPGYAPEQTVIHEYDINDYRTKTEITQDRLITSLTTAIRSYRQINLLDKSLSGMEMAIRRAASNHSNLGFSQFAQYSLEHLSQIMGAQADALFVVQWGLPEVVAGLGNFDNKTLLDQLPDEHQHEVLQCLFDGVVISQDNHLCISINSCSLPSVLFLKMPTPISRPDRHLIQSYCQHIRIAYENIVLLKQLHHTAFVDEVTQLGNRNQMLERLDNLCEEQAPDITFALIDIDHFSDINGSLGQQFGDDTLRAFAMRLEAEMGGGDLFYARIHADVFGIVGPSQLISAKRLLDLFIKPLSVGTHFLPLRIKIGLCRLSEMHHDGLSIMHQCSIALTQAKRNEHLRHAWFESDYETRTKERLDIIRRLRQAVNAGELMLWYQPQMNLQTGKVEALEGLLRWRDSGRFVSPATFIPLAEYSGLINEIGSSVIDTACAQLKQFSEQEIDVRIAINISMQQFRKDDFSHNIHQQMAHHGIDPTKLELEVTESVVMDDPKSVINILEELQSLGVKVAIDDFGTGYSSLSYLKQLPLNAIKIDRAFVCEIEQPEVASIVEMIISLAARLGLTVIAEGIETPSQGVRLKSLGCHLGQGFLIAKPMPIEKIMEYLQSNPNCPFN</sequence>
<dbReference type="PROSITE" id="PS50883">
    <property type="entry name" value="EAL"/>
    <property type="match status" value="1"/>
</dbReference>
<dbReference type="InterPro" id="IPR001789">
    <property type="entry name" value="Sig_transdc_resp-reg_receiver"/>
</dbReference>
<dbReference type="SUPFAM" id="SSF55073">
    <property type="entry name" value="Nucleotide cyclase"/>
    <property type="match status" value="1"/>
</dbReference>
<dbReference type="PROSITE" id="PS50887">
    <property type="entry name" value="GGDEF"/>
    <property type="match status" value="1"/>
</dbReference>
<organism evidence="6 7">
    <name type="scientific">Echinimonas agarilytica</name>
    <dbReference type="NCBI Taxonomy" id="1215918"/>
    <lineage>
        <taxon>Bacteria</taxon>
        <taxon>Pseudomonadati</taxon>
        <taxon>Pseudomonadota</taxon>
        <taxon>Gammaproteobacteria</taxon>
        <taxon>Alteromonadales</taxon>
        <taxon>Echinimonadaceae</taxon>
        <taxon>Echinimonas</taxon>
    </lineage>
</organism>
<dbReference type="CDD" id="cd01949">
    <property type="entry name" value="GGDEF"/>
    <property type="match status" value="1"/>
</dbReference>
<keyword evidence="1" id="KW-0597">Phosphoprotein</keyword>
<feature type="modified residue" description="4-aspartylphosphate" evidence="1">
    <location>
        <position position="86"/>
    </location>
</feature>
<proteinExistence type="predicted"/>
<gene>
    <name evidence="6" type="ORF">NAF29_01285</name>
</gene>
<dbReference type="Pfam" id="PF00563">
    <property type="entry name" value="EAL"/>
    <property type="match status" value="1"/>
</dbReference>
<dbReference type="SMART" id="SM00448">
    <property type="entry name" value="REC"/>
    <property type="match status" value="1"/>
</dbReference>
<protein>
    <submittedName>
        <fullName evidence="6">EAL domain-containing protein</fullName>
    </submittedName>
</protein>
<evidence type="ECO:0000313" key="6">
    <source>
        <dbReference type="EMBL" id="MCM2678302.1"/>
    </source>
</evidence>
<dbReference type="GO" id="GO:0071111">
    <property type="term" value="F:cyclic-guanylate-specific phosphodiesterase activity"/>
    <property type="evidence" value="ECO:0007669"/>
    <property type="project" value="InterPro"/>
</dbReference>
<dbReference type="InterPro" id="IPR011006">
    <property type="entry name" value="CheY-like_superfamily"/>
</dbReference>
<feature type="domain" description="GGDEF" evidence="5">
    <location>
        <begin position="340"/>
        <end position="468"/>
    </location>
</feature>
<dbReference type="PANTHER" id="PTHR33121">
    <property type="entry name" value="CYCLIC DI-GMP PHOSPHODIESTERASE PDEF"/>
    <property type="match status" value="1"/>
</dbReference>
<dbReference type="Gene3D" id="3.40.50.2300">
    <property type="match status" value="1"/>
</dbReference>
<dbReference type="GO" id="GO:0000160">
    <property type="term" value="P:phosphorelay signal transduction system"/>
    <property type="evidence" value="ECO:0007669"/>
    <property type="project" value="InterPro"/>
</dbReference>
<reference evidence="6 7" key="1">
    <citation type="journal article" date="2013" name="Antonie Van Leeuwenhoek">
        <title>Echinimonas agarilytica gen. nov., sp. nov., a new gammaproteobacterium isolated from the sea urchin Strongylocentrotus intermedius.</title>
        <authorList>
            <person name="Nedashkovskaya O.I."/>
            <person name="Stenkova A.M."/>
            <person name="Zhukova N.V."/>
            <person name="Van Trappen S."/>
            <person name="Lee J.S."/>
            <person name="Kim S.B."/>
        </authorList>
    </citation>
    <scope>NUCLEOTIDE SEQUENCE [LARGE SCALE GENOMIC DNA]</scope>
    <source>
        <strain evidence="6 7">KMM 6351</strain>
    </source>
</reference>
<dbReference type="InterPro" id="IPR050706">
    <property type="entry name" value="Cyclic-di-GMP_PDE-like"/>
</dbReference>
<dbReference type="NCBIfam" id="TIGR00254">
    <property type="entry name" value="GGDEF"/>
    <property type="match status" value="1"/>
</dbReference>
<dbReference type="Gene3D" id="3.20.20.450">
    <property type="entry name" value="EAL domain"/>
    <property type="match status" value="1"/>
</dbReference>
<dbReference type="CDD" id="cd01948">
    <property type="entry name" value="EAL"/>
    <property type="match status" value="1"/>
</dbReference>
<feature type="region of interest" description="Disordered" evidence="2">
    <location>
        <begin position="1"/>
        <end position="22"/>
    </location>
</feature>
<dbReference type="Proteomes" id="UP001165393">
    <property type="component" value="Unassembled WGS sequence"/>
</dbReference>
<dbReference type="InterPro" id="IPR035919">
    <property type="entry name" value="EAL_sf"/>
</dbReference>
<dbReference type="SMART" id="SM00267">
    <property type="entry name" value="GGDEF"/>
    <property type="match status" value="1"/>
</dbReference>
<evidence type="ECO:0000313" key="7">
    <source>
        <dbReference type="Proteomes" id="UP001165393"/>
    </source>
</evidence>
<accession>A0AA41W3S7</accession>
<dbReference type="InterPro" id="IPR001633">
    <property type="entry name" value="EAL_dom"/>
</dbReference>
<name>A0AA41W3S7_9GAMM</name>
<evidence type="ECO:0000259" key="4">
    <source>
        <dbReference type="PROSITE" id="PS50883"/>
    </source>
</evidence>
<evidence type="ECO:0000256" key="1">
    <source>
        <dbReference type="PROSITE-ProRule" id="PRU00169"/>
    </source>
</evidence>
<dbReference type="SUPFAM" id="SSF52172">
    <property type="entry name" value="CheY-like"/>
    <property type="match status" value="1"/>
</dbReference>
<dbReference type="InterPro" id="IPR029787">
    <property type="entry name" value="Nucleotide_cyclase"/>
</dbReference>
<dbReference type="Pfam" id="PF11849">
    <property type="entry name" value="DUF3369"/>
    <property type="match status" value="1"/>
</dbReference>